<organism evidence="1 2">
    <name type="scientific">Yersinia similis</name>
    <dbReference type="NCBI Taxonomy" id="367190"/>
    <lineage>
        <taxon>Bacteria</taxon>
        <taxon>Pseudomonadati</taxon>
        <taxon>Pseudomonadota</taxon>
        <taxon>Gammaproteobacteria</taxon>
        <taxon>Enterobacterales</taxon>
        <taxon>Yersiniaceae</taxon>
        <taxon>Yersinia</taxon>
    </lineage>
</organism>
<gene>
    <name evidence="1" type="ORF">BF17_17990</name>
</gene>
<proteinExistence type="predicted"/>
<evidence type="ECO:0000313" key="1">
    <source>
        <dbReference type="EMBL" id="AHK22004.1"/>
    </source>
</evidence>
<dbReference type="EMBL" id="CP007230">
    <property type="protein sequence ID" value="AHK22004.1"/>
    <property type="molecule type" value="Genomic_DNA"/>
</dbReference>
<dbReference type="RefSeq" id="WP_025383613.1">
    <property type="nucleotide sequence ID" value="NZ_CGBP01000002.1"/>
</dbReference>
<evidence type="ECO:0000313" key="2">
    <source>
        <dbReference type="Proteomes" id="UP000019439"/>
    </source>
</evidence>
<keyword evidence="2" id="KW-1185">Reference proteome</keyword>
<reference evidence="1 2" key="1">
    <citation type="journal article" date="2014" name="Genome Announc.">
        <title>Genome Sequence of Yersinia similis Y228T, a Member of the Yersinia pseudotuberculosis Complex.</title>
        <authorList>
            <person name="Sprague L.D."/>
            <person name="Neubauer H."/>
        </authorList>
    </citation>
    <scope>NUCLEOTIDE SEQUENCE [LARGE SCALE GENOMIC DNA]</scope>
    <source>
        <strain evidence="1 2">228</strain>
    </source>
</reference>
<sequence length="97" mass="10756">MEVAEYLVIGGSWDGEVKKGDLAQDTVRFVHRPQIIAVGPGGTQHDNYVADGFEIYNVIKHKADDGKYYLFAIAPEAEGTNLDDRLRAVRPKPKAIE</sequence>
<dbReference type="GeneID" id="96665319"/>
<dbReference type="Proteomes" id="UP000019439">
    <property type="component" value="Chromosome"/>
</dbReference>
<accession>A0ABM5Q3R9</accession>
<name>A0ABM5Q3R9_9GAMM</name>
<protein>
    <submittedName>
        <fullName evidence="1">Uncharacterized protein</fullName>
    </submittedName>
</protein>